<comment type="similarity">
    <text evidence="1">Belongs to the Gfo/Idh/MocA family.</text>
</comment>
<evidence type="ECO:0000256" key="2">
    <source>
        <dbReference type="ARBA" id="ARBA00023002"/>
    </source>
</evidence>
<evidence type="ECO:0000259" key="5">
    <source>
        <dbReference type="Pfam" id="PF22725"/>
    </source>
</evidence>
<dbReference type="AlphaFoldDB" id="A0A7W9FYL8"/>
<dbReference type="SUPFAM" id="SSF51735">
    <property type="entry name" value="NAD(P)-binding Rossmann-fold domains"/>
    <property type="match status" value="1"/>
</dbReference>
<dbReference type="Gene3D" id="3.30.360.10">
    <property type="entry name" value="Dihydrodipicolinate Reductase, domain 2"/>
    <property type="match status" value="1"/>
</dbReference>
<feature type="domain" description="GFO/IDH/MocA-like oxidoreductase" evidence="5">
    <location>
        <begin position="139"/>
        <end position="258"/>
    </location>
</feature>
<evidence type="ECO:0000256" key="1">
    <source>
        <dbReference type="ARBA" id="ARBA00010928"/>
    </source>
</evidence>
<dbReference type="SUPFAM" id="SSF55347">
    <property type="entry name" value="Glyceraldehyde-3-phosphate dehydrogenase-like, C-terminal domain"/>
    <property type="match status" value="1"/>
</dbReference>
<evidence type="ECO:0000256" key="3">
    <source>
        <dbReference type="SAM" id="MobiDB-lite"/>
    </source>
</evidence>
<dbReference type="PANTHER" id="PTHR43708">
    <property type="entry name" value="CONSERVED EXPRESSED OXIDOREDUCTASE (EUROFUNG)"/>
    <property type="match status" value="1"/>
</dbReference>
<protein>
    <submittedName>
        <fullName evidence="6">Putative dehydrogenase</fullName>
    </submittedName>
</protein>
<keyword evidence="7" id="KW-1185">Reference proteome</keyword>
<dbReference type="EMBL" id="JACHMB010000001">
    <property type="protein sequence ID" value="MBB5773948.1"/>
    <property type="molecule type" value="Genomic_DNA"/>
</dbReference>
<dbReference type="Pfam" id="PF22725">
    <property type="entry name" value="GFO_IDH_MocA_C3"/>
    <property type="match status" value="1"/>
</dbReference>
<proteinExistence type="inferred from homology"/>
<accession>A0A7W9FYL8</accession>
<reference evidence="6 7" key="1">
    <citation type="submission" date="2020-08" db="EMBL/GenBank/DDBJ databases">
        <title>Sequencing the genomes of 1000 actinobacteria strains.</title>
        <authorList>
            <person name="Klenk H.-P."/>
        </authorList>
    </citation>
    <scope>NUCLEOTIDE SEQUENCE [LARGE SCALE GENOMIC DNA]</scope>
    <source>
        <strain evidence="6 7">DSM 45507</strain>
    </source>
</reference>
<sequence length="353" mass="37789">MSRQDGGRPIRTGIIGFGTGGRVFHGPLLAADPGFEVTAVVTADPDRRAQAAKDHPGAAVLRTADELFAEAGRLDLVVVTTPPDSHYDLALAALARGLAVVVDKPFTVRAEQGRELIAEAERRGLLLTVFHNRRYDGDFRTVRRLVGDGSFGEIRTFESRFEWWKPDEPKAWKAQALPAAGGGMLFDLGPHLLDQALQLFGPVGSVHAELTRYRPGPGGDDEAFVSLVHESGVRTHLAMSSLAPVERPRFTIAGSAAGFVKWGLDCQEQQLAAGLGPGDASYGREPEERWGRLGGRDGQSPVPTEPGGYPSFYDELAVALTEGGAPPVAAGDALAVIELIEQIYASTDIRRGH</sequence>
<dbReference type="InterPro" id="IPR036291">
    <property type="entry name" value="NAD(P)-bd_dom_sf"/>
</dbReference>
<dbReference type="Gene3D" id="3.40.50.720">
    <property type="entry name" value="NAD(P)-binding Rossmann-like Domain"/>
    <property type="match status" value="1"/>
</dbReference>
<dbReference type="GO" id="GO:0000166">
    <property type="term" value="F:nucleotide binding"/>
    <property type="evidence" value="ECO:0007669"/>
    <property type="project" value="InterPro"/>
</dbReference>
<dbReference type="InterPro" id="IPR051317">
    <property type="entry name" value="Gfo/Idh/MocA_oxidoreduct"/>
</dbReference>
<evidence type="ECO:0000313" key="6">
    <source>
        <dbReference type="EMBL" id="MBB5773948.1"/>
    </source>
</evidence>
<feature type="compositionally biased region" description="Basic and acidic residues" evidence="3">
    <location>
        <begin position="282"/>
        <end position="295"/>
    </location>
</feature>
<organism evidence="6 7">
    <name type="scientific">Nonomuraea jabiensis</name>
    <dbReference type="NCBI Taxonomy" id="882448"/>
    <lineage>
        <taxon>Bacteria</taxon>
        <taxon>Bacillati</taxon>
        <taxon>Actinomycetota</taxon>
        <taxon>Actinomycetes</taxon>
        <taxon>Streptosporangiales</taxon>
        <taxon>Streptosporangiaceae</taxon>
        <taxon>Nonomuraea</taxon>
    </lineage>
</organism>
<dbReference type="GO" id="GO:0016491">
    <property type="term" value="F:oxidoreductase activity"/>
    <property type="evidence" value="ECO:0007669"/>
    <property type="project" value="UniProtKB-KW"/>
</dbReference>
<comment type="caution">
    <text evidence="6">The sequence shown here is derived from an EMBL/GenBank/DDBJ whole genome shotgun (WGS) entry which is preliminary data.</text>
</comment>
<dbReference type="RefSeq" id="WP_185067844.1">
    <property type="nucleotide sequence ID" value="NZ_JACHMB010000001.1"/>
</dbReference>
<dbReference type="PANTHER" id="PTHR43708:SF5">
    <property type="entry name" value="CONSERVED EXPRESSED OXIDOREDUCTASE (EUROFUNG)-RELATED"/>
    <property type="match status" value="1"/>
</dbReference>
<dbReference type="InterPro" id="IPR055170">
    <property type="entry name" value="GFO_IDH_MocA-like_dom"/>
</dbReference>
<evidence type="ECO:0000259" key="4">
    <source>
        <dbReference type="Pfam" id="PF01408"/>
    </source>
</evidence>
<evidence type="ECO:0000313" key="7">
    <source>
        <dbReference type="Proteomes" id="UP000579153"/>
    </source>
</evidence>
<feature type="domain" description="Gfo/Idh/MocA-like oxidoreductase N-terminal" evidence="4">
    <location>
        <begin position="10"/>
        <end position="131"/>
    </location>
</feature>
<name>A0A7W9FYL8_9ACTN</name>
<gene>
    <name evidence="6" type="ORF">HD596_000704</name>
</gene>
<feature type="region of interest" description="Disordered" evidence="3">
    <location>
        <begin position="274"/>
        <end position="306"/>
    </location>
</feature>
<dbReference type="InterPro" id="IPR000683">
    <property type="entry name" value="Gfo/Idh/MocA-like_OxRdtase_N"/>
</dbReference>
<dbReference type="Pfam" id="PF01408">
    <property type="entry name" value="GFO_IDH_MocA"/>
    <property type="match status" value="1"/>
</dbReference>
<dbReference type="Proteomes" id="UP000579153">
    <property type="component" value="Unassembled WGS sequence"/>
</dbReference>
<keyword evidence="2" id="KW-0560">Oxidoreductase</keyword>